<evidence type="ECO:0000313" key="2">
    <source>
        <dbReference type="EMBL" id="KKL95180.1"/>
    </source>
</evidence>
<dbReference type="InterPro" id="IPR013983">
    <property type="entry name" value="Ald_Fedxn_OxRdtase_N"/>
</dbReference>
<dbReference type="GO" id="GO:0051536">
    <property type="term" value="F:iron-sulfur cluster binding"/>
    <property type="evidence" value="ECO:0007669"/>
    <property type="project" value="InterPro"/>
</dbReference>
<protein>
    <recommendedName>
        <fullName evidence="1">Aldehyde ferredoxin oxidoreductase N-terminal domain-containing protein</fullName>
    </recommendedName>
</protein>
<feature type="domain" description="Aldehyde ferredoxin oxidoreductase N-terminal" evidence="1">
    <location>
        <begin position="1"/>
        <end position="120"/>
    </location>
</feature>
<dbReference type="Gene3D" id="3.60.9.10">
    <property type="entry name" value="Aldehyde ferredoxin oxidoreductase, N-terminal domain"/>
    <property type="match status" value="1"/>
</dbReference>
<dbReference type="InterPro" id="IPR051919">
    <property type="entry name" value="W-dependent_AOR"/>
</dbReference>
<dbReference type="EMBL" id="LAZR01018741">
    <property type="protein sequence ID" value="KKL95180.1"/>
    <property type="molecule type" value="Genomic_DNA"/>
</dbReference>
<comment type="caution">
    <text evidence="2">The sequence shown here is derived from an EMBL/GenBank/DDBJ whole genome shotgun (WGS) entry which is preliminary data.</text>
</comment>
<organism evidence="2">
    <name type="scientific">marine sediment metagenome</name>
    <dbReference type="NCBI Taxonomy" id="412755"/>
    <lineage>
        <taxon>unclassified sequences</taxon>
        <taxon>metagenomes</taxon>
        <taxon>ecological metagenomes</taxon>
    </lineage>
</organism>
<reference evidence="2" key="1">
    <citation type="journal article" date="2015" name="Nature">
        <title>Complex archaea that bridge the gap between prokaryotes and eukaryotes.</title>
        <authorList>
            <person name="Spang A."/>
            <person name="Saw J.H."/>
            <person name="Jorgensen S.L."/>
            <person name="Zaremba-Niedzwiedzka K."/>
            <person name="Martijn J."/>
            <person name="Lind A.E."/>
            <person name="van Eijk R."/>
            <person name="Schleper C."/>
            <person name="Guy L."/>
            <person name="Ettema T.J."/>
        </authorList>
    </citation>
    <scope>NUCLEOTIDE SEQUENCE</scope>
</reference>
<dbReference type="Pfam" id="PF02730">
    <property type="entry name" value="AFOR_N"/>
    <property type="match status" value="1"/>
</dbReference>
<dbReference type="AlphaFoldDB" id="A0A0F9IN09"/>
<dbReference type="PANTHER" id="PTHR30038">
    <property type="entry name" value="ALDEHYDE FERREDOXIN OXIDOREDUCTASE"/>
    <property type="match status" value="1"/>
</dbReference>
<sequence length="128" mass="13495">MACYSLVLIHDVKINIKEANAGGNVGFKLGRCGFQAIIAEGKSDEWMVLKVTAGGASLEPAGDIVGLKNYDACDKLRGRYGDKVGIAIIGRAGEMKMINSSVAITDPEAGLVATVLAAEWEPSWEPKA</sequence>
<gene>
    <name evidence="2" type="ORF">LCGC14_1857220</name>
</gene>
<evidence type="ECO:0000259" key="1">
    <source>
        <dbReference type="SMART" id="SM00790"/>
    </source>
</evidence>
<accession>A0A0F9IN09</accession>
<name>A0A0F9IN09_9ZZZZ</name>
<dbReference type="InterPro" id="IPR036503">
    <property type="entry name" value="Ald_Fedxn_OxRdtase_N_sf"/>
</dbReference>
<proteinExistence type="predicted"/>
<dbReference type="GO" id="GO:0016625">
    <property type="term" value="F:oxidoreductase activity, acting on the aldehyde or oxo group of donors, iron-sulfur protein as acceptor"/>
    <property type="evidence" value="ECO:0007669"/>
    <property type="project" value="InterPro"/>
</dbReference>
<dbReference type="SUPFAM" id="SSF56228">
    <property type="entry name" value="Aldehyde ferredoxin oxidoreductase, N-terminal domain"/>
    <property type="match status" value="1"/>
</dbReference>
<dbReference type="SMART" id="SM00790">
    <property type="entry name" value="AFOR_N"/>
    <property type="match status" value="1"/>
</dbReference>
<dbReference type="PANTHER" id="PTHR30038:SF0">
    <property type="entry name" value="TUNGSTEN-CONTAINING ALDEHYDE FERREDOXIN OXIDOREDUCTASE"/>
    <property type="match status" value="1"/>
</dbReference>